<keyword evidence="2" id="KW-1185">Reference proteome</keyword>
<gene>
    <name evidence="1" type="ORF">SAMN06297144_0862</name>
</gene>
<evidence type="ECO:0000313" key="1">
    <source>
        <dbReference type="EMBL" id="SOB80044.1"/>
    </source>
</evidence>
<evidence type="ECO:0000313" key="2">
    <source>
        <dbReference type="Proteomes" id="UP000219494"/>
    </source>
</evidence>
<reference evidence="1 2" key="1">
    <citation type="submission" date="2017-07" db="EMBL/GenBank/DDBJ databases">
        <authorList>
            <person name="Sun Z.S."/>
            <person name="Albrecht U."/>
            <person name="Echele G."/>
            <person name="Lee C.C."/>
        </authorList>
    </citation>
    <scope>NUCLEOTIDE SEQUENCE [LARGE SCALE GENOMIC DNA]</scope>
    <source>
        <strain evidence="1 2">CGMCC 1.12672</strain>
    </source>
</reference>
<accession>A0A285QEY0</accession>
<name>A0A285QEY0_9SPHN</name>
<dbReference type="EMBL" id="OBMI01000001">
    <property type="protein sequence ID" value="SOB80044.1"/>
    <property type="molecule type" value="Genomic_DNA"/>
</dbReference>
<dbReference type="RefSeq" id="WP_097062706.1">
    <property type="nucleotide sequence ID" value="NZ_OBMI01000001.1"/>
</dbReference>
<protein>
    <submittedName>
        <fullName evidence="1">Uncharacterized protein</fullName>
    </submittedName>
</protein>
<dbReference type="OrthoDB" id="9813719at2"/>
<dbReference type="AlphaFoldDB" id="A0A285QEY0"/>
<proteinExistence type="predicted"/>
<organism evidence="1 2">
    <name type="scientific">Sphingomonas guangdongensis</name>
    <dbReference type="NCBI Taxonomy" id="1141890"/>
    <lineage>
        <taxon>Bacteria</taxon>
        <taxon>Pseudomonadati</taxon>
        <taxon>Pseudomonadota</taxon>
        <taxon>Alphaproteobacteria</taxon>
        <taxon>Sphingomonadales</taxon>
        <taxon>Sphingomonadaceae</taxon>
        <taxon>Sphingomonas</taxon>
    </lineage>
</organism>
<sequence>MSPGAKFTLAMFASALQVPLLFLALGVSGYMPSSTVARLAREHADPAEARAAIARELDYVRTSRRQRGYSHLRPEQIGVTVRRFRSWQNDEGFLATTTIDCRSQSRCTVTADALVPYRTATRSVVAP</sequence>
<dbReference type="Proteomes" id="UP000219494">
    <property type="component" value="Unassembled WGS sequence"/>
</dbReference>